<dbReference type="Proteomes" id="UP001187531">
    <property type="component" value="Unassembled WGS sequence"/>
</dbReference>
<keyword evidence="1" id="KW-0472">Membrane</keyword>
<accession>A0AA88LJA3</accession>
<organism evidence="2 3">
    <name type="scientific">Artemia franciscana</name>
    <name type="common">Brine shrimp</name>
    <name type="synonym">Artemia sanfranciscana</name>
    <dbReference type="NCBI Taxonomy" id="6661"/>
    <lineage>
        <taxon>Eukaryota</taxon>
        <taxon>Metazoa</taxon>
        <taxon>Ecdysozoa</taxon>
        <taxon>Arthropoda</taxon>
        <taxon>Crustacea</taxon>
        <taxon>Branchiopoda</taxon>
        <taxon>Anostraca</taxon>
        <taxon>Artemiidae</taxon>
        <taxon>Artemia</taxon>
    </lineage>
</organism>
<proteinExistence type="predicted"/>
<keyword evidence="1" id="KW-0812">Transmembrane</keyword>
<dbReference type="AlphaFoldDB" id="A0AA88LJA3"/>
<evidence type="ECO:0000256" key="1">
    <source>
        <dbReference type="SAM" id="Phobius"/>
    </source>
</evidence>
<dbReference type="EMBL" id="JAVRJZ010000004">
    <property type="protein sequence ID" value="KAK2723900.1"/>
    <property type="molecule type" value="Genomic_DNA"/>
</dbReference>
<protein>
    <submittedName>
        <fullName evidence="2">Uncharacterized protein</fullName>
    </submittedName>
</protein>
<keyword evidence="1" id="KW-1133">Transmembrane helix</keyword>
<dbReference type="PANTHER" id="PTHR35180:SF4">
    <property type="entry name" value="PROTEIN CBG06219"/>
    <property type="match status" value="1"/>
</dbReference>
<comment type="caution">
    <text evidence="2">The sequence shown here is derived from an EMBL/GenBank/DDBJ whole genome shotgun (WGS) entry which is preliminary data.</text>
</comment>
<dbReference type="PANTHER" id="PTHR35180">
    <property type="entry name" value="PROTEIN CBG06219"/>
    <property type="match status" value="1"/>
</dbReference>
<evidence type="ECO:0000313" key="3">
    <source>
        <dbReference type="Proteomes" id="UP001187531"/>
    </source>
</evidence>
<feature type="transmembrane region" description="Helical" evidence="1">
    <location>
        <begin position="53"/>
        <end position="71"/>
    </location>
</feature>
<name>A0AA88LJA3_ARTSF</name>
<reference evidence="2" key="1">
    <citation type="submission" date="2023-07" db="EMBL/GenBank/DDBJ databases">
        <title>Chromosome-level genome assembly of Artemia franciscana.</title>
        <authorList>
            <person name="Jo E."/>
        </authorList>
    </citation>
    <scope>NUCLEOTIDE SEQUENCE</scope>
    <source>
        <tissue evidence="2">Whole body</tissue>
    </source>
</reference>
<sequence length="172" mass="18556">MNNGRLLRHIFNELPIQAGMTPVFSGFALLAETHFRFDCVCGTYLYTIKDKMLKFLAVCMIVGLAAVVLASDKDCYWSGTSPFCAGVCRPGEKTVKISSDGKGQACITGQKVYCCPESAEVAVEVPKNGCVWKGLAPFCSGECDSGYKLEKLSDIGDGQPCWTGKKALCCPK</sequence>
<gene>
    <name evidence="2" type="ORF">QYM36_002306</name>
</gene>
<keyword evidence="3" id="KW-1185">Reference proteome</keyword>
<evidence type="ECO:0000313" key="2">
    <source>
        <dbReference type="EMBL" id="KAK2723900.1"/>
    </source>
</evidence>